<name>A0A0F9IIZ2_9ZZZZ</name>
<comment type="caution">
    <text evidence="1">The sequence shown here is derived from an EMBL/GenBank/DDBJ whole genome shotgun (WGS) entry which is preliminary data.</text>
</comment>
<organism evidence="1">
    <name type="scientific">marine sediment metagenome</name>
    <dbReference type="NCBI Taxonomy" id="412755"/>
    <lineage>
        <taxon>unclassified sequences</taxon>
        <taxon>metagenomes</taxon>
        <taxon>ecological metagenomes</taxon>
    </lineage>
</organism>
<protein>
    <submittedName>
        <fullName evidence="1">Uncharacterized protein</fullName>
    </submittedName>
</protein>
<reference evidence="1" key="1">
    <citation type="journal article" date="2015" name="Nature">
        <title>Complex archaea that bridge the gap between prokaryotes and eukaryotes.</title>
        <authorList>
            <person name="Spang A."/>
            <person name="Saw J.H."/>
            <person name="Jorgensen S.L."/>
            <person name="Zaremba-Niedzwiedzka K."/>
            <person name="Martijn J."/>
            <person name="Lind A.E."/>
            <person name="van Eijk R."/>
            <person name="Schleper C."/>
            <person name="Guy L."/>
            <person name="Ettema T.J."/>
        </authorList>
    </citation>
    <scope>NUCLEOTIDE SEQUENCE</scope>
</reference>
<gene>
    <name evidence="1" type="ORF">LCGC14_1573980</name>
</gene>
<evidence type="ECO:0000313" key="1">
    <source>
        <dbReference type="EMBL" id="KKM27512.1"/>
    </source>
</evidence>
<dbReference type="AlphaFoldDB" id="A0A0F9IIZ2"/>
<accession>A0A0F9IIZ2</accession>
<dbReference type="EMBL" id="LAZR01012308">
    <property type="protein sequence ID" value="KKM27512.1"/>
    <property type="molecule type" value="Genomic_DNA"/>
</dbReference>
<proteinExistence type="predicted"/>
<sequence>MTTAVTRGIDRLLRLDFPLGNSEKDIEFHEKRTVNALEMVDALEVVRTFFKDSRDMLGKPIYRGERDFDFIHDIKEYINAYFLVGEDADQSIRRRAKNRSMVVLILNPIVDLFQHKSHDDTLNEYDNIIDEAIEIIVNTNVTATADDAFVIRRVIQKEIEKRNRVQSAIDGIMRLRRRKKRRKKKKNK</sequence>